<keyword evidence="3" id="KW-1185">Reference proteome</keyword>
<evidence type="ECO:0000313" key="2">
    <source>
        <dbReference type="EMBL" id="TWW65392.1"/>
    </source>
</evidence>
<dbReference type="EMBL" id="RHFK02000014">
    <property type="protein sequence ID" value="TWW65392.1"/>
    <property type="molecule type" value="Genomic_DNA"/>
</dbReference>
<evidence type="ECO:0000256" key="1">
    <source>
        <dbReference type="SAM" id="MobiDB-lite"/>
    </source>
</evidence>
<name>A0A5C6ND14_9TELE</name>
<organism evidence="2 3">
    <name type="scientific">Takifugu flavidus</name>
    <name type="common">sansaifugu</name>
    <dbReference type="NCBI Taxonomy" id="433684"/>
    <lineage>
        <taxon>Eukaryota</taxon>
        <taxon>Metazoa</taxon>
        <taxon>Chordata</taxon>
        <taxon>Craniata</taxon>
        <taxon>Vertebrata</taxon>
        <taxon>Euteleostomi</taxon>
        <taxon>Actinopterygii</taxon>
        <taxon>Neopterygii</taxon>
        <taxon>Teleostei</taxon>
        <taxon>Neoteleostei</taxon>
        <taxon>Acanthomorphata</taxon>
        <taxon>Eupercaria</taxon>
        <taxon>Tetraodontiformes</taxon>
        <taxon>Tetradontoidea</taxon>
        <taxon>Tetraodontidae</taxon>
        <taxon>Takifugu</taxon>
    </lineage>
</organism>
<evidence type="ECO:0000313" key="3">
    <source>
        <dbReference type="Proteomes" id="UP000324091"/>
    </source>
</evidence>
<feature type="compositionally biased region" description="Basic and acidic residues" evidence="1">
    <location>
        <begin position="1"/>
        <end position="15"/>
    </location>
</feature>
<comment type="caution">
    <text evidence="2">The sequence shown here is derived from an EMBL/GenBank/DDBJ whole genome shotgun (WGS) entry which is preliminary data.</text>
</comment>
<dbReference type="Proteomes" id="UP000324091">
    <property type="component" value="Chromosome 21"/>
</dbReference>
<dbReference type="AlphaFoldDB" id="A0A5C6ND14"/>
<proteinExistence type="predicted"/>
<feature type="region of interest" description="Disordered" evidence="1">
    <location>
        <begin position="1"/>
        <end position="38"/>
    </location>
</feature>
<gene>
    <name evidence="2" type="ORF">D4764_21G0002920</name>
</gene>
<reference evidence="2 3" key="1">
    <citation type="submission" date="2019-04" db="EMBL/GenBank/DDBJ databases">
        <title>Chromosome genome assembly for Takifugu flavidus.</title>
        <authorList>
            <person name="Xiao S."/>
        </authorList>
    </citation>
    <scope>NUCLEOTIDE SEQUENCE [LARGE SCALE GENOMIC DNA]</scope>
    <source>
        <strain evidence="2">HTHZ2018</strain>
        <tissue evidence="2">Muscle</tissue>
    </source>
</reference>
<accession>A0A5C6ND14</accession>
<protein>
    <submittedName>
        <fullName evidence="2">Uncharacterized protein</fullName>
    </submittedName>
</protein>
<sequence>ERVRGRRDIRCHRSDSSQSKAASPRQPAPGSLPGVYRRPAYTGVQPPIRSRMWCGCGKQRVPSVWYSSAAHTGI</sequence>
<feature type="non-terminal residue" evidence="2">
    <location>
        <position position="1"/>
    </location>
</feature>